<gene>
    <name evidence="1" type="ORF">O6H91_12G033100</name>
</gene>
<name>A0ACC2C091_DIPCM</name>
<sequence>MERHQKEVVAIAAPLLFLKFAAYAVLLGLAGWALNEQLDKKLHGGNAATPYLIIFSLITGAVGLASVTLGYLSLSGKPESNAVAAASGLVAWVLSLLALGLAAKQIHVGKVHNKRLKALEAFAVIVSGIELLYLIAAHVGLALKSTCAAASTTAPAQSDRKPTTTETV</sequence>
<protein>
    <submittedName>
        <fullName evidence="1">Uncharacterized protein</fullName>
    </submittedName>
</protein>
<proteinExistence type="predicted"/>
<keyword evidence="2" id="KW-1185">Reference proteome</keyword>
<comment type="caution">
    <text evidence="1">The sequence shown here is derived from an EMBL/GenBank/DDBJ whole genome shotgun (WGS) entry which is preliminary data.</text>
</comment>
<reference evidence="2" key="1">
    <citation type="journal article" date="2024" name="Proc. Natl. Acad. Sci. U.S.A.">
        <title>Extraordinary preservation of gene collinearity over three hundred million years revealed in homosporous lycophytes.</title>
        <authorList>
            <person name="Li C."/>
            <person name="Wickell D."/>
            <person name="Kuo L.Y."/>
            <person name="Chen X."/>
            <person name="Nie B."/>
            <person name="Liao X."/>
            <person name="Peng D."/>
            <person name="Ji J."/>
            <person name="Jenkins J."/>
            <person name="Williams M."/>
            <person name="Shu S."/>
            <person name="Plott C."/>
            <person name="Barry K."/>
            <person name="Rajasekar S."/>
            <person name="Grimwood J."/>
            <person name="Han X."/>
            <person name="Sun S."/>
            <person name="Hou Z."/>
            <person name="He W."/>
            <person name="Dai G."/>
            <person name="Sun C."/>
            <person name="Schmutz J."/>
            <person name="Leebens-Mack J.H."/>
            <person name="Li F.W."/>
            <person name="Wang L."/>
        </authorList>
    </citation>
    <scope>NUCLEOTIDE SEQUENCE [LARGE SCALE GENOMIC DNA]</scope>
    <source>
        <strain evidence="2">cv. PW_Plant_1</strain>
    </source>
</reference>
<dbReference type="EMBL" id="CM055103">
    <property type="protein sequence ID" value="KAJ7535429.1"/>
    <property type="molecule type" value="Genomic_DNA"/>
</dbReference>
<organism evidence="1 2">
    <name type="scientific">Diphasiastrum complanatum</name>
    <name type="common">Issler's clubmoss</name>
    <name type="synonym">Lycopodium complanatum</name>
    <dbReference type="NCBI Taxonomy" id="34168"/>
    <lineage>
        <taxon>Eukaryota</taxon>
        <taxon>Viridiplantae</taxon>
        <taxon>Streptophyta</taxon>
        <taxon>Embryophyta</taxon>
        <taxon>Tracheophyta</taxon>
        <taxon>Lycopodiopsida</taxon>
        <taxon>Lycopodiales</taxon>
        <taxon>Lycopodiaceae</taxon>
        <taxon>Lycopodioideae</taxon>
        <taxon>Diphasiastrum</taxon>
    </lineage>
</organism>
<dbReference type="Proteomes" id="UP001162992">
    <property type="component" value="Chromosome 12"/>
</dbReference>
<accession>A0ACC2C091</accession>
<evidence type="ECO:0000313" key="1">
    <source>
        <dbReference type="EMBL" id="KAJ7535429.1"/>
    </source>
</evidence>
<evidence type="ECO:0000313" key="2">
    <source>
        <dbReference type="Proteomes" id="UP001162992"/>
    </source>
</evidence>